<dbReference type="NCBIfam" id="TIGR03438">
    <property type="entry name" value="egtD_ergothio"/>
    <property type="match status" value="1"/>
</dbReference>
<dbReference type="InterPro" id="IPR017804">
    <property type="entry name" value="MeTrfase_EgtD-like"/>
</dbReference>
<evidence type="ECO:0000256" key="1">
    <source>
        <dbReference type="ARBA" id="ARBA00022603"/>
    </source>
</evidence>
<reference evidence="4 5" key="1">
    <citation type="submission" date="2019-07" db="EMBL/GenBank/DDBJ databases">
        <title>Whole genome shotgun sequence of Adhaeribacter aerolatus NBRC 106133.</title>
        <authorList>
            <person name="Hosoyama A."/>
            <person name="Uohara A."/>
            <person name="Ohji S."/>
            <person name="Ichikawa N."/>
        </authorList>
    </citation>
    <scope>NUCLEOTIDE SEQUENCE [LARGE SCALE GENOMIC DNA]</scope>
    <source>
        <strain evidence="4 5">NBRC 106133</strain>
    </source>
</reference>
<dbReference type="InterPro" id="IPR019257">
    <property type="entry name" value="MeTrfase_dom"/>
</dbReference>
<dbReference type="GO" id="GO:0032259">
    <property type="term" value="P:methylation"/>
    <property type="evidence" value="ECO:0007669"/>
    <property type="project" value="UniProtKB-KW"/>
</dbReference>
<dbReference type="GO" id="GO:0008168">
    <property type="term" value="F:methyltransferase activity"/>
    <property type="evidence" value="ECO:0007669"/>
    <property type="project" value="UniProtKB-KW"/>
</dbReference>
<dbReference type="SUPFAM" id="SSF53335">
    <property type="entry name" value="S-adenosyl-L-methionine-dependent methyltransferases"/>
    <property type="match status" value="1"/>
</dbReference>
<proteinExistence type="predicted"/>
<dbReference type="AlphaFoldDB" id="A0A512AVK3"/>
<gene>
    <name evidence="4" type="ORF">AAE02nite_14030</name>
</gene>
<organism evidence="4 5">
    <name type="scientific">Adhaeribacter aerolatus</name>
    <dbReference type="NCBI Taxonomy" id="670289"/>
    <lineage>
        <taxon>Bacteria</taxon>
        <taxon>Pseudomonadati</taxon>
        <taxon>Bacteroidota</taxon>
        <taxon>Cytophagia</taxon>
        <taxon>Cytophagales</taxon>
        <taxon>Hymenobacteraceae</taxon>
        <taxon>Adhaeribacter</taxon>
    </lineage>
</organism>
<evidence type="ECO:0000313" key="5">
    <source>
        <dbReference type="Proteomes" id="UP000321532"/>
    </source>
</evidence>
<dbReference type="EMBL" id="BJYS01000007">
    <property type="protein sequence ID" value="GEO03739.1"/>
    <property type="molecule type" value="Genomic_DNA"/>
</dbReference>
<dbReference type="InterPro" id="IPR035094">
    <property type="entry name" value="EgtD"/>
</dbReference>
<keyword evidence="5" id="KW-1185">Reference proteome</keyword>
<evidence type="ECO:0000256" key="2">
    <source>
        <dbReference type="ARBA" id="ARBA00022679"/>
    </source>
</evidence>
<dbReference type="OrthoDB" id="5289726at2"/>
<dbReference type="Pfam" id="PF10017">
    <property type="entry name" value="Methyltransf_33"/>
    <property type="match status" value="1"/>
</dbReference>
<dbReference type="Gene3D" id="3.40.50.150">
    <property type="entry name" value="Vaccinia Virus protein VP39"/>
    <property type="match status" value="1"/>
</dbReference>
<dbReference type="InterPro" id="IPR051128">
    <property type="entry name" value="EgtD_Methyltrsf_superfamily"/>
</dbReference>
<dbReference type="RefSeq" id="WP_146896404.1">
    <property type="nucleotide sequence ID" value="NZ_BJYS01000007.1"/>
</dbReference>
<keyword evidence="2 4" id="KW-0808">Transferase</keyword>
<comment type="caution">
    <text evidence="4">The sequence shown here is derived from an EMBL/GenBank/DDBJ whole genome shotgun (WGS) entry which is preliminary data.</text>
</comment>
<keyword evidence="1 4" id="KW-0489">Methyltransferase</keyword>
<name>A0A512AVK3_9BACT</name>
<evidence type="ECO:0000259" key="3">
    <source>
        <dbReference type="Pfam" id="PF10017"/>
    </source>
</evidence>
<dbReference type="PANTHER" id="PTHR43397:SF1">
    <property type="entry name" value="ERGOTHIONEINE BIOSYNTHESIS PROTEIN 1"/>
    <property type="match status" value="1"/>
</dbReference>
<dbReference type="PIRSF" id="PIRSF018005">
    <property type="entry name" value="UCP018005"/>
    <property type="match status" value="1"/>
</dbReference>
<feature type="domain" description="Histidine-specific methyltransferase SAM-dependent" evidence="3">
    <location>
        <begin position="10"/>
        <end position="318"/>
    </location>
</feature>
<accession>A0A512AVK3</accession>
<dbReference type="PANTHER" id="PTHR43397">
    <property type="entry name" value="ERGOTHIONEINE BIOSYNTHESIS PROTEIN 1"/>
    <property type="match status" value="1"/>
</dbReference>
<dbReference type="InterPro" id="IPR029063">
    <property type="entry name" value="SAM-dependent_MTases_sf"/>
</dbReference>
<dbReference type="Proteomes" id="UP000321532">
    <property type="component" value="Unassembled WGS sequence"/>
</dbReference>
<protein>
    <submittedName>
        <fullName evidence="4">Dimethylhistidine N-methyltransferase</fullName>
    </submittedName>
</protein>
<sequence length="320" mass="36443">MYDIIIDSIFRQDVIQGLSAPEKYLLPKYFYDAKGDYLFGQIMHCPEYYLTRAETEILRDYSGAILQACWSSQNPLAIVELGAGDATKTRYLLQEALRLQYSKLYIPIDISENIIDYLHTSLPAHLPGMQIKGYCGEYLPMLAEVQANEPARKLVLFLGSSIGNLLPQEALTFCQHLYAYLNAGDFVLMGFDLKKNPQIILNAYNDKGGLTRAFNLNLLNRINQELGGNFQPDNFMHYPVYDPMTGACKSYLISTCAQQVTLDNGIYFDFAQDEPIYMEVSQKYSEAEINQMGQRAGFKPVQTFLDSQRLFADVLWQKVE</sequence>
<evidence type="ECO:0000313" key="4">
    <source>
        <dbReference type="EMBL" id="GEO03739.1"/>
    </source>
</evidence>